<dbReference type="PROSITE" id="PS50157">
    <property type="entry name" value="ZINC_FINGER_C2H2_2"/>
    <property type="match status" value="5"/>
</dbReference>
<evidence type="ECO:0000259" key="12">
    <source>
        <dbReference type="PROSITE" id="PS50157"/>
    </source>
</evidence>
<organism evidence="13 14">
    <name type="scientific">Hypsibius exemplaris</name>
    <name type="common">Freshwater tardigrade</name>
    <dbReference type="NCBI Taxonomy" id="2072580"/>
    <lineage>
        <taxon>Eukaryota</taxon>
        <taxon>Metazoa</taxon>
        <taxon>Ecdysozoa</taxon>
        <taxon>Tardigrada</taxon>
        <taxon>Eutardigrada</taxon>
        <taxon>Parachela</taxon>
        <taxon>Hypsibioidea</taxon>
        <taxon>Hypsibiidae</taxon>
        <taxon>Hypsibius</taxon>
    </lineage>
</organism>
<dbReference type="AlphaFoldDB" id="A0A1W0WIY8"/>
<dbReference type="OrthoDB" id="427030at2759"/>
<dbReference type="FunFam" id="3.30.160.60:FF:000450">
    <property type="entry name" value="PR domain zinc finger protein 14"/>
    <property type="match status" value="1"/>
</dbReference>
<evidence type="ECO:0000256" key="8">
    <source>
        <dbReference type="ARBA" id="ARBA00023163"/>
    </source>
</evidence>
<dbReference type="Proteomes" id="UP000192578">
    <property type="component" value="Unassembled WGS sequence"/>
</dbReference>
<feature type="compositionally biased region" description="Polar residues" evidence="11">
    <location>
        <begin position="157"/>
        <end position="167"/>
    </location>
</feature>
<dbReference type="PROSITE" id="PS00028">
    <property type="entry name" value="ZINC_FINGER_C2H2_1"/>
    <property type="match status" value="5"/>
</dbReference>
<dbReference type="PANTHER" id="PTHR16515">
    <property type="entry name" value="PR DOMAIN ZINC FINGER PROTEIN"/>
    <property type="match status" value="1"/>
</dbReference>
<evidence type="ECO:0000256" key="2">
    <source>
        <dbReference type="ARBA" id="ARBA00022723"/>
    </source>
</evidence>
<feature type="domain" description="C2H2-type" evidence="12">
    <location>
        <begin position="338"/>
        <end position="365"/>
    </location>
</feature>
<comment type="subcellular location">
    <subcellularLocation>
        <location evidence="1">Nucleus</location>
    </subcellularLocation>
</comment>
<evidence type="ECO:0000313" key="13">
    <source>
        <dbReference type="EMBL" id="OQV15093.1"/>
    </source>
</evidence>
<dbReference type="EMBL" id="MTYJ01000094">
    <property type="protein sequence ID" value="OQV15093.1"/>
    <property type="molecule type" value="Genomic_DNA"/>
</dbReference>
<keyword evidence="5" id="KW-0862">Zinc</keyword>
<dbReference type="FunFam" id="3.30.160.60:FF:000624">
    <property type="entry name" value="zinc finger protein 697"/>
    <property type="match status" value="1"/>
</dbReference>
<keyword evidence="7" id="KW-0238">DNA-binding</keyword>
<dbReference type="GO" id="GO:0010468">
    <property type="term" value="P:regulation of gene expression"/>
    <property type="evidence" value="ECO:0007669"/>
    <property type="project" value="TreeGrafter"/>
</dbReference>
<keyword evidence="6" id="KW-0805">Transcription regulation</keyword>
<name>A0A1W0WIY8_HYPEX</name>
<dbReference type="GO" id="GO:0005634">
    <property type="term" value="C:nucleus"/>
    <property type="evidence" value="ECO:0007669"/>
    <property type="project" value="UniProtKB-SubCell"/>
</dbReference>
<feature type="domain" description="C2H2-type" evidence="12">
    <location>
        <begin position="254"/>
        <end position="281"/>
    </location>
</feature>
<keyword evidence="2" id="KW-0479">Metal-binding</keyword>
<dbReference type="SMART" id="SM00355">
    <property type="entry name" value="ZnF_C2H2"/>
    <property type="match status" value="5"/>
</dbReference>
<dbReference type="Gene3D" id="3.30.160.60">
    <property type="entry name" value="Classic Zinc Finger"/>
    <property type="match status" value="5"/>
</dbReference>
<comment type="caution">
    <text evidence="13">The sequence shown here is derived from an EMBL/GenBank/DDBJ whole genome shotgun (WGS) entry which is preliminary data.</text>
</comment>
<evidence type="ECO:0000256" key="6">
    <source>
        <dbReference type="ARBA" id="ARBA00023015"/>
    </source>
</evidence>
<dbReference type="InterPro" id="IPR036236">
    <property type="entry name" value="Znf_C2H2_sf"/>
</dbReference>
<dbReference type="GO" id="GO:0008270">
    <property type="term" value="F:zinc ion binding"/>
    <property type="evidence" value="ECO:0007669"/>
    <property type="project" value="UniProtKB-KW"/>
</dbReference>
<dbReference type="InterPro" id="IPR050331">
    <property type="entry name" value="Zinc_finger"/>
</dbReference>
<evidence type="ECO:0000256" key="11">
    <source>
        <dbReference type="SAM" id="MobiDB-lite"/>
    </source>
</evidence>
<keyword evidence="4 10" id="KW-0863">Zinc-finger</keyword>
<proteinExistence type="predicted"/>
<dbReference type="Pfam" id="PF00096">
    <property type="entry name" value="zf-C2H2"/>
    <property type="match status" value="5"/>
</dbReference>
<evidence type="ECO:0000256" key="5">
    <source>
        <dbReference type="ARBA" id="ARBA00022833"/>
    </source>
</evidence>
<feature type="domain" description="C2H2-type" evidence="12">
    <location>
        <begin position="366"/>
        <end position="393"/>
    </location>
</feature>
<evidence type="ECO:0000313" key="14">
    <source>
        <dbReference type="Proteomes" id="UP000192578"/>
    </source>
</evidence>
<keyword evidence="14" id="KW-1185">Reference proteome</keyword>
<protein>
    <submittedName>
        <fullName evidence="13">Zinc finger protein 112</fullName>
    </submittedName>
</protein>
<evidence type="ECO:0000256" key="9">
    <source>
        <dbReference type="ARBA" id="ARBA00023242"/>
    </source>
</evidence>
<accession>A0A1W0WIY8</accession>
<evidence type="ECO:0000256" key="4">
    <source>
        <dbReference type="ARBA" id="ARBA00022771"/>
    </source>
</evidence>
<dbReference type="FunFam" id="3.30.160.60:FF:000446">
    <property type="entry name" value="Zinc finger protein"/>
    <property type="match status" value="1"/>
</dbReference>
<feature type="region of interest" description="Disordered" evidence="11">
    <location>
        <begin position="157"/>
        <end position="178"/>
    </location>
</feature>
<keyword evidence="8" id="KW-0804">Transcription</keyword>
<gene>
    <name evidence="13" type="ORF">BV898_10724</name>
</gene>
<dbReference type="PANTHER" id="PTHR16515:SF49">
    <property type="entry name" value="GASTRULA ZINC FINGER PROTEIN XLCGF49.1-LIKE-RELATED"/>
    <property type="match status" value="1"/>
</dbReference>
<feature type="compositionally biased region" description="Polar residues" evidence="11">
    <location>
        <begin position="223"/>
        <end position="233"/>
    </location>
</feature>
<dbReference type="GO" id="GO:0003677">
    <property type="term" value="F:DNA binding"/>
    <property type="evidence" value="ECO:0007669"/>
    <property type="project" value="UniProtKB-KW"/>
</dbReference>
<feature type="domain" description="C2H2-type" evidence="12">
    <location>
        <begin position="282"/>
        <end position="309"/>
    </location>
</feature>
<sequence length="398" mass="44331">MFPTWVLMPSEFTLTVAPKDPTTMDSSPAGGAQLCCMQTVSCGATFTAWEGVARPCHFLDPVLPADDWRWNIGGFDQLQPVMMAPMLPYCLPSLFPGTAGYRFIRRCTWVRFLALTEDKKSANLVLLRQNPPTFQTTQQISAGDILRLHVDRDLYSGPTSPDSSLAVTTTTPTTPKSAASLGLTSFHFSSPGAAEPDNLDNYIHKTLDSLMITTSPKCFANSAADNSVSSQSPRDAGRSPKSSRQQPQTDRKHLSCHFCHKKFDRPSLLQRHERVHTHEKPFHCKTCGKCFSTSSSLNTHTRTHTGEKPHKCEICGKAFGASSNLYYHRMTHTKNRPHKCAICPKGFTTPGDLKSHMYTHTNNWPFKCLHCDKGYSKATQLKMHQKIHARCNSESITP</sequence>
<dbReference type="SUPFAM" id="SSF57667">
    <property type="entry name" value="beta-beta-alpha zinc fingers"/>
    <property type="match status" value="3"/>
</dbReference>
<evidence type="ECO:0000256" key="3">
    <source>
        <dbReference type="ARBA" id="ARBA00022737"/>
    </source>
</evidence>
<feature type="domain" description="C2H2-type" evidence="12">
    <location>
        <begin position="310"/>
        <end position="337"/>
    </location>
</feature>
<keyword evidence="9" id="KW-0539">Nucleus</keyword>
<dbReference type="FunFam" id="3.30.160.60:FF:000478">
    <property type="entry name" value="Zinc finger protein 133"/>
    <property type="match status" value="1"/>
</dbReference>
<dbReference type="InterPro" id="IPR013087">
    <property type="entry name" value="Znf_C2H2_type"/>
</dbReference>
<evidence type="ECO:0000256" key="1">
    <source>
        <dbReference type="ARBA" id="ARBA00004123"/>
    </source>
</evidence>
<reference evidence="14" key="1">
    <citation type="submission" date="2017-01" db="EMBL/GenBank/DDBJ databases">
        <title>Comparative genomics of anhydrobiosis in the tardigrade Hypsibius dujardini.</title>
        <authorList>
            <person name="Yoshida Y."/>
            <person name="Koutsovoulos G."/>
            <person name="Laetsch D."/>
            <person name="Stevens L."/>
            <person name="Kumar S."/>
            <person name="Horikawa D."/>
            <person name="Ishino K."/>
            <person name="Komine S."/>
            <person name="Tomita M."/>
            <person name="Blaxter M."/>
            <person name="Arakawa K."/>
        </authorList>
    </citation>
    <scope>NUCLEOTIDE SEQUENCE [LARGE SCALE GENOMIC DNA]</scope>
    <source>
        <strain evidence="14">Z151</strain>
    </source>
</reference>
<keyword evidence="3" id="KW-0677">Repeat</keyword>
<feature type="region of interest" description="Disordered" evidence="11">
    <location>
        <begin position="222"/>
        <end position="253"/>
    </location>
</feature>
<evidence type="ECO:0000256" key="7">
    <source>
        <dbReference type="ARBA" id="ARBA00023125"/>
    </source>
</evidence>
<evidence type="ECO:0000256" key="10">
    <source>
        <dbReference type="PROSITE-ProRule" id="PRU00042"/>
    </source>
</evidence>